<gene>
    <name evidence="1" type="ORF">L2E82_48012</name>
</gene>
<dbReference type="Proteomes" id="UP001055811">
    <property type="component" value="Linkage Group LG09"/>
</dbReference>
<evidence type="ECO:0000313" key="1">
    <source>
        <dbReference type="EMBL" id="KAI3690037.1"/>
    </source>
</evidence>
<keyword evidence="2" id="KW-1185">Reference proteome</keyword>
<name>A0ACB8YWB5_CICIN</name>
<proteinExistence type="predicted"/>
<reference evidence="2" key="1">
    <citation type="journal article" date="2022" name="Mol. Ecol. Resour.">
        <title>The genomes of chicory, endive, great burdock and yacon provide insights into Asteraceae palaeo-polyploidization history and plant inulin production.</title>
        <authorList>
            <person name="Fan W."/>
            <person name="Wang S."/>
            <person name="Wang H."/>
            <person name="Wang A."/>
            <person name="Jiang F."/>
            <person name="Liu H."/>
            <person name="Zhao H."/>
            <person name="Xu D."/>
            <person name="Zhang Y."/>
        </authorList>
    </citation>
    <scope>NUCLEOTIDE SEQUENCE [LARGE SCALE GENOMIC DNA]</scope>
    <source>
        <strain evidence="2">cv. Punajuju</strain>
    </source>
</reference>
<dbReference type="EMBL" id="CM042017">
    <property type="protein sequence ID" value="KAI3690037.1"/>
    <property type="molecule type" value="Genomic_DNA"/>
</dbReference>
<accession>A0ACB8YWB5</accession>
<reference evidence="1 2" key="2">
    <citation type="journal article" date="2022" name="Mol. Ecol. Resour.">
        <title>The genomes of chicory, endive, great burdock and yacon provide insights into Asteraceae paleo-polyploidization history and plant inulin production.</title>
        <authorList>
            <person name="Fan W."/>
            <person name="Wang S."/>
            <person name="Wang H."/>
            <person name="Wang A."/>
            <person name="Jiang F."/>
            <person name="Liu H."/>
            <person name="Zhao H."/>
            <person name="Xu D."/>
            <person name="Zhang Y."/>
        </authorList>
    </citation>
    <scope>NUCLEOTIDE SEQUENCE [LARGE SCALE GENOMIC DNA]</scope>
    <source>
        <strain evidence="2">cv. Punajuju</strain>
        <tissue evidence="1">Leaves</tissue>
    </source>
</reference>
<evidence type="ECO:0000313" key="2">
    <source>
        <dbReference type="Proteomes" id="UP001055811"/>
    </source>
</evidence>
<protein>
    <submittedName>
        <fullName evidence="1">Uncharacterized protein</fullName>
    </submittedName>
</protein>
<sequence>MFKQSRIYQQLMCSIRNHGEPVSIKKDQFRVRFEEADGVLMGFDEVTIPNNPNEDENDGNLSSEDDFDDISSEEEVSEEGELADVSDEECEVEAAMFNENIEDNDDDILSRKDISVVDSTKRSEKGLKVYGPDDRRPIQMEPSEECNAPTSGNYKPIQCDTDQIQSKENPSPLNGCSDNLKALLSRVTPLKTKLEMIEKRKDTVIDSRERAMNKDLKNRFPQGSPRITRSKARMKSNSMEVGRLLRSRKMNLDSASSSSGFSSRLEEIGEGCGFKVSSDQGVKGNQ</sequence>
<organism evidence="1 2">
    <name type="scientific">Cichorium intybus</name>
    <name type="common">Chicory</name>
    <dbReference type="NCBI Taxonomy" id="13427"/>
    <lineage>
        <taxon>Eukaryota</taxon>
        <taxon>Viridiplantae</taxon>
        <taxon>Streptophyta</taxon>
        <taxon>Embryophyta</taxon>
        <taxon>Tracheophyta</taxon>
        <taxon>Spermatophyta</taxon>
        <taxon>Magnoliopsida</taxon>
        <taxon>eudicotyledons</taxon>
        <taxon>Gunneridae</taxon>
        <taxon>Pentapetalae</taxon>
        <taxon>asterids</taxon>
        <taxon>campanulids</taxon>
        <taxon>Asterales</taxon>
        <taxon>Asteraceae</taxon>
        <taxon>Cichorioideae</taxon>
        <taxon>Cichorieae</taxon>
        <taxon>Cichoriinae</taxon>
        <taxon>Cichorium</taxon>
    </lineage>
</organism>
<comment type="caution">
    <text evidence="1">The sequence shown here is derived from an EMBL/GenBank/DDBJ whole genome shotgun (WGS) entry which is preliminary data.</text>
</comment>